<reference evidence="2" key="1">
    <citation type="submission" date="2009-10" db="EMBL/GenBank/DDBJ databases">
        <title>Diversity of trophic interactions inside an arsenic-rich microbial ecosystem.</title>
        <authorList>
            <person name="Bertin P.N."/>
            <person name="Heinrich-Salmeron A."/>
            <person name="Pelletier E."/>
            <person name="Goulhen-Chollet F."/>
            <person name="Arsene-Ploetze F."/>
            <person name="Gallien S."/>
            <person name="Calteau A."/>
            <person name="Vallenet D."/>
            <person name="Casiot C."/>
            <person name="Chane-Woon-Ming B."/>
            <person name="Giloteaux L."/>
            <person name="Barakat M."/>
            <person name="Bonnefoy V."/>
            <person name="Bruneel O."/>
            <person name="Chandler M."/>
            <person name="Cleiss J."/>
            <person name="Duran R."/>
            <person name="Elbaz-Poulichet F."/>
            <person name="Fonknechten N."/>
            <person name="Lauga B."/>
            <person name="Mornico D."/>
            <person name="Ortet P."/>
            <person name="Schaeffer C."/>
            <person name="Siguier P."/>
            <person name="Alexander Thil Smith A."/>
            <person name="Van Dorsselaer A."/>
            <person name="Weissenbach J."/>
            <person name="Medigue C."/>
            <person name="Le Paslier D."/>
        </authorList>
    </citation>
    <scope>NUCLEOTIDE SEQUENCE</scope>
</reference>
<proteinExistence type="predicted"/>
<accession>E6PP94</accession>
<organism evidence="2">
    <name type="scientific">mine drainage metagenome</name>
    <dbReference type="NCBI Taxonomy" id="410659"/>
    <lineage>
        <taxon>unclassified sequences</taxon>
        <taxon>metagenomes</taxon>
        <taxon>ecological metagenomes</taxon>
    </lineage>
</organism>
<evidence type="ECO:0000256" key="1">
    <source>
        <dbReference type="SAM" id="MobiDB-lite"/>
    </source>
</evidence>
<dbReference type="EMBL" id="CABM01000031">
    <property type="protein sequence ID" value="CBH96746.1"/>
    <property type="molecule type" value="Genomic_DNA"/>
</dbReference>
<evidence type="ECO:0000313" key="2">
    <source>
        <dbReference type="EMBL" id="CBH96746.1"/>
    </source>
</evidence>
<name>E6PP94_9ZZZZ</name>
<feature type="region of interest" description="Disordered" evidence="1">
    <location>
        <begin position="49"/>
        <end position="85"/>
    </location>
</feature>
<protein>
    <submittedName>
        <fullName evidence="2">Uncharacterized protein</fullName>
    </submittedName>
</protein>
<dbReference type="AlphaFoldDB" id="E6PP94"/>
<sequence length="108" mass="11641">MSFTANRVRRKNFCVQHVLLPARSAYVITESLPEFDTNRAMSLISIDHAGSGGVREDGHDRGDQRAAGTQGRAGGAGDDAGFSRRLAHRLPEPAALVRPPHRAARVAL</sequence>
<gene>
    <name evidence="2" type="ORF">CARN2_2462</name>
</gene>
<comment type="caution">
    <text evidence="2">The sequence shown here is derived from an EMBL/GenBank/DDBJ whole genome shotgun (WGS) entry which is preliminary data.</text>
</comment>
<feature type="compositionally biased region" description="Basic and acidic residues" evidence="1">
    <location>
        <begin position="54"/>
        <end position="64"/>
    </location>
</feature>